<sequence length="503" mass="54488">MTAAAELEHNLFGRPVLPLPKRRLRSRLPGDDSVPLFSPPRPQNPAPLFYFPFHSYTENCDTGTATTDPAVASEYHHDGISGGDLMDHSDEEDRSSVSFSNADANSRGKGYDMHLRDVNGDGGPGRELLPSESYGEWAENTNNKKKRKIPTSMVTGGGGMVMGGGGPGTTTSHSPGFSPTGPSGSSRNRWKSSGPGQRSPLAVVSGGHQIIRRLPRRPPIEFTKRISGRLFPQAEHNEKENLEYAEDIPRRMENVQRSPEHIPKPPETPNFTFEYPSAVAKNLPHAATPLPAHHQSGYQKTVGTQTSPSIANNYSQYTNGQAPPQTAPKPKARRRPARPRKYYSNGPPNANGETWICEFCEYESIFGEPPEALMRQYDIKDRKERRRLANQRRLLEKAKQKARKGRTSSKQKSNAQAANNNSAQPPAPAPSTTDSQGTQSDNSHPTTCTMPHPPSKEPQIHGDRSCPAIDHHESNGRGANGGSQPGANGGGTNGSGGGGGARA</sequence>
<name>A0A3N4ICY5_ASCIM</name>
<dbReference type="Proteomes" id="UP000275078">
    <property type="component" value="Unassembled WGS sequence"/>
</dbReference>
<feature type="compositionally biased region" description="Gly residues" evidence="1">
    <location>
        <begin position="478"/>
        <end position="503"/>
    </location>
</feature>
<evidence type="ECO:0000256" key="1">
    <source>
        <dbReference type="SAM" id="MobiDB-lite"/>
    </source>
</evidence>
<feature type="region of interest" description="Disordered" evidence="1">
    <location>
        <begin position="396"/>
        <end position="503"/>
    </location>
</feature>
<feature type="compositionally biased region" description="Basic and acidic residues" evidence="1">
    <location>
        <begin position="109"/>
        <end position="119"/>
    </location>
</feature>
<evidence type="ECO:0000313" key="3">
    <source>
        <dbReference type="Proteomes" id="UP000275078"/>
    </source>
</evidence>
<feature type="compositionally biased region" description="Basic residues" evidence="1">
    <location>
        <begin position="400"/>
        <end position="409"/>
    </location>
</feature>
<reference evidence="2 3" key="1">
    <citation type="journal article" date="2018" name="Nat. Ecol. Evol.">
        <title>Pezizomycetes genomes reveal the molecular basis of ectomycorrhizal truffle lifestyle.</title>
        <authorList>
            <person name="Murat C."/>
            <person name="Payen T."/>
            <person name="Noel B."/>
            <person name="Kuo A."/>
            <person name="Morin E."/>
            <person name="Chen J."/>
            <person name="Kohler A."/>
            <person name="Krizsan K."/>
            <person name="Balestrini R."/>
            <person name="Da Silva C."/>
            <person name="Montanini B."/>
            <person name="Hainaut M."/>
            <person name="Levati E."/>
            <person name="Barry K.W."/>
            <person name="Belfiori B."/>
            <person name="Cichocki N."/>
            <person name="Clum A."/>
            <person name="Dockter R.B."/>
            <person name="Fauchery L."/>
            <person name="Guy J."/>
            <person name="Iotti M."/>
            <person name="Le Tacon F."/>
            <person name="Lindquist E.A."/>
            <person name="Lipzen A."/>
            <person name="Malagnac F."/>
            <person name="Mello A."/>
            <person name="Molinier V."/>
            <person name="Miyauchi S."/>
            <person name="Poulain J."/>
            <person name="Riccioni C."/>
            <person name="Rubini A."/>
            <person name="Sitrit Y."/>
            <person name="Splivallo R."/>
            <person name="Traeger S."/>
            <person name="Wang M."/>
            <person name="Zifcakova L."/>
            <person name="Wipf D."/>
            <person name="Zambonelli A."/>
            <person name="Paolocci F."/>
            <person name="Nowrousian M."/>
            <person name="Ottonello S."/>
            <person name="Baldrian P."/>
            <person name="Spatafora J.W."/>
            <person name="Henrissat B."/>
            <person name="Nagy L.G."/>
            <person name="Aury J.M."/>
            <person name="Wincker P."/>
            <person name="Grigoriev I.V."/>
            <person name="Bonfante P."/>
            <person name="Martin F.M."/>
        </authorList>
    </citation>
    <scope>NUCLEOTIDE SEQUENCE [LARGE SCALE GENOMIC DNA]</scope>
    <source>
        <strain evidence="2 3">RN42</strain>
    </source>
</reference>
<feature type="compositionally biased region" description="Polar residues" evidence="1">
    <location>
        <begin position="296"/>
        <end position="324"/>
    </location>
</feature>
<protein>
    <submittedName>
        <fullName evidence="2">Uncharacterized protein</fullName>
    </submittedName>
</protein>
<feature type="compositionally biased region" description="Low complexity" evidence="1">
    <location>
        <begin position="169"/>
        <end position="186"/>
    </location>
</feature>
<feature type="compositionally biased region" description="Gly residues" evidence="1">
    <location>
        <begin position="155"/>
        <end position="168"/>
    </location>
</feature>
<keyword evidence="3" id="KW-1185">Reference proteome</keyword>
<dbReference type="EMBL" id="ML119665">
    <property type="protein sequence ID" value="RPA83317.1"/>
    <property type="molecule type" value="Genomic_DNA"/>
</dbReference>
<dbReference type="AlphaFoldDB" id="A0A3N4ICY5"/>
<feature type="compositionally biased region" description="Basic residues" evidence="1">
    <location>
        <begin position="330"/>
        <end position="341"/>
    </location>
</feature>
<feature type="compositionally biased region" description="Basic and acidic residues" evidence="1">
    <location>
        <begin position="454"/>
        <end position="475"/>
    </location>
</feature>
<feature type="compositionally biased region" description="Polar residues" evidence="1">
    <location>
        <begin position="432"/>
        <end position="449"/>
    </location>
</feature>
<accession>A0A3N4ICY5</accession>
<proteinExistence type="predicted"/>
<feature type="region of interest" description="Disordered" evidence="1">
    <location>
        <begin position="287"/>
        <end position="348"/>
    </location>
</feature>
<gene>
    <name evidence="2" type="ORF">BJ508DRAFT_324614</name>
</gene>
<dbReference type="STRING" id="1160509.A0A3N4ICY5"/>
<evidence type="ECO:0000313" key="2">
    <source>
        <dbReference type="EMBL" id="RPA83317.1"/>
    </source>
</evidence>
<feature type="region of interest" description="Disordered" evidence="1">
    <location>
        <begin position="74"/>
        <end position="202"/>
    </location>
</feature>
<organism evidence="2 3">
    <name type="scientific">Ascobolus immersus RN42</name>
    <dbReference type="NCBI Taxonomy" id="1160509"/>
    <lineage>
        <taxon>Eukaryota</taxon>
        <taxon>Fungi</taxon>
        <taxon>Dikarya</taxon>
        <taxon>Ascomycota</taxon>
        <taxon>Pezizomycotina</taxon>
        <taxon>Pezizomycetes</taxon>
        <taxon>Pezizales</taxon>
        <taxon>Ascobolaceae</taxon>
        <taxon>Ascobolus</taxon>
    </lineage>
</organism>
<feature type="compositionally biased region" description="Low complexity" evidence="1">
    <location>
        <begin position="410"/>
        <end position="424"/>
    </location>
</feature>
<dbReference type="OrthoDB" id="4174342at2759"/>